<evidence type="ECO:0000256" key="2">
    <source>
        <dbReference type="ARBA" id="ARBA00022723"/>
    </source>
</evidence>
<evidence type="ECO:0000313" key="14">
    <source>
        <dbReference type="Proteomes" id="UP000829291"/>
    </source>
</evidence>
<feature type="domain" description="C2H2-type" evidence="12">
    <location>
        <begin position="922"/>
        <end position="949"/>
    </location>
</feature>
<dbReference type="InterPro" id="IPR012934">
    <property type="entry name" value="Znf_AD"/>
</dbReference>
<feature type="region of interest" description="Disordered" evidence="11">
    <location>
        <begin position="324"/>
        <end position="366"/>
    </location>
</feature>
<dbReference type="SMART" id="SM00355">
    <property type="entry name" value="ZnF_C2H2"/>
    <property type="match status" value="7"/>
</dbReference>
<keyword evidence="3" id="KW-0677">Repeat</keyword>
<dbReference type="PROSITE" id="PS51915">
    <property type="entry name" value="ZAD"/>
    <property type="match status" value="1"/>
</dbReference>
<dbReference type="GO" id="GO:0008270">
    <property type="term" value="F:zinc ion binding"/>
    <property type="evidence" value="ECO:0007669"/>
    <property type="project" value="UniProtKB-UniRule"/>
</dbReference>
<dbReference type="Gene3D" id="3.30.160.60">
    <property type="entry name" value="Classic Zinc Finger"/>
    <property type="match status" value="2"/>
</dbReference>
<feature type="binding site" evidence="10">
    <location>
        <position position="58"/>
    </location>
    <ligand>
        <name>Zn(2+)</name>
        <dbReference type="ChEBI" id="CHEBI:29105"/>
    </ligand>
</feature>
<dbReference type="RefSeq" id="XP_015522084.2">
    <property type="nucleotide sequence ID" value="XM_015666598.2"/>
</dbReference>
<keyword evidence="6" id="KW-0238">DNA-binding</keyword>
<dbReference type="InterPro" id="IPR050527">
    <property type="entry name" value="Snail/Krueppel_Znf"/>
</dbReference>
<feature type="compositionally biased region" description="Basic and acidic residues" evidence="11">
    <location>
        <begin position="351"/>
        <end position="363"/>
    </location>
</feature>
<comment type="similarity">
    <text evidence="8">Belongs to the snail C2H2-type zinc-finger protein family.</text>
</comment>
<dbReference type="GO" id="GO:0005634">
    <property type="term" value="C:nucleus"/>
    <property type="evidence" value="ECO:0007669"/>
    <property type="project" value="InterPro"/>
</dbReference>
<dbReference type="GeneID" id="107225948"/>
<dbReference type="AlphaFoldDB" id="A0A6J0C6V9"/>
<evidence type="ECO:0000313" key="15">
    <source>
        <dbReference type="RefSeq" id="XP_015522084.2"/>
    </source>
</evidence>
<reference evidence="15" key="1">
    <citation type="submission" date="2025-08" db="UniProtKB">
        <authorList>
            <consortium name="RefSeq"/>
        </authorList>
    </citation>
    <scope>IDENTIFICATION</scope>
    <source>
        <tissue evidence="15">Thorax and Abdomen</tissue>
    </source>
</reference>
<feature type="domain" description="C2H2-type" evidence="12">
    <location>
        <begin position="844"/>
        <end position="871"/>
    </location>
</feature>
<evidence type="ECO:0000259" key="12">
    <source>
        <dbReference type="PROSITE" id="PS50157"/>
    </source>
</evidence>
<dbReference type="Pfam" id="PF12874">
    <property type="entry name" value="zf-met"/>
    <property type="match status" value="1"/>
</dbReference>
<feature type="region of interest" description="Disordered" evidence="11">
    <location>
        <begin position="97"/>
        <end position="122"/>
    </location>
</feature>
<accession>A0A6J0C6V9</accession>
<feature type="compositionally biased region" description="Polar residues" evidence="11">
    <location>
        <begin position="666"/>
        <end position="687"/>
    </location>
</feature>
<evidence type="ECO:0000256" key="5">
    <source>
        <dbReference type="ARBA" id="ARBA00022833"/>
    </source>
</evidence>
<protein>
    <submittedName>
        <fullName evidence="15">Uncharacterized protein LOC107225948 isoform X1</fullName>
    </submittedName>
</protein>
<dbReference type="InParanoid" id="A0A6J0C6V9"/>
<feature type="domain" description="ZAD" evidence="13">
    <location>
        <begin position="12"/>
        <end position="85"/>
    </location>
</feature>
<keyword evidence="4 9" id="KW-0863">Zinc-finger</keyword>
<feature type="domain" description="C2H2-type" evidence="12">
    <location>
        <begin position="1054"/>
        <end position="1081"/>
    </location>
</feature>
<sequence length="1103" mass="125482">MSNKRKIFDVDTKCRLCLGDEGYMSYLFEDTLLPKVENITKCTSIIIREDDDLPNKVCHLCLYKLDMWNEFKEQFIKSNEVLLAHLDASEINDSTLESNNSKRRYGLQASETETLSENPGTKKVKKINIPVAPLEFTRVEYVTDQSELRDMFIPEDDPITSSFKEEDTAMLDQKSSTPEHDKSKKNNQVESKSQELELHPKPTLVPMRIKHFGGRRGRTTAKRRASTKRWVARKKALLAATGKYASDTDSIISDNDSKLSPVQKARAKTNADKEVVKQRRLAKALKNLETDMKGEYGIKYDSDAILIPQTDSGVNKHKTRYQKKITLEKGSTSDARNVQNSARNENSTETNNEKEEAANEKENSCTLNESRLKEHVLHSQSKTMEGSNDSLTNILSIFNPQPIKSEIEVGNATYIVTSTLVLSEHHYIKSDSKNSSLDGNGTNMDENSQERNTDIIDAVQLRRINPKSIIDNDDKRNVERCLNIEVEGTELEALQKVQAELAAFVEKDMKDRLSHKDVLPCTDEVNSKPKDSFQTLDQQLKAIVEKAIRKNIETSLKLKKTPLSKVTTLHNQKSSTFSPAFIKAATRSKIFQPKVLLMRLDINKVGKRYKINNFPSMESQKSNNSYIEDGNATYNDRQNDSPLQYRTFKLMPVESDDTVNSDDRTVTSTPKEIQNNLNSISESSKTSEPQRRKLCGPRGRKNFAISDEVLNALRKRHVDDLSNVKQVKKAICETVECDTTTKSLPLQSVTDKLGTKRVKFSTDFENQYNIEEELNQSKYSCNTCKQSFATLHEKEEHTTSHKTVSCIDAVPKPKKRRMMRCKRCHEVVDARLVRIHTCRTAKFHKCYVCNSTFRTEKLLVTHLETHDESEFNIDNIESGESSKNVVNVTSTQGTVAQRAADSNTISIEQCEKEKPATDKEIYTCFVCDKKFTDQEILKDHLQQHCNDESEEDNGSGKEEYQCAICGDSLDNEDALETHVEKHLCDDQDDNPNLINITSESDNKKLEVMFKCEQCTNGFTSEVLLALHMQSHEEELAIAKWEKESAGRSIIREEFLCAICDETFKTEAELSEHVDMHNGNAHVCFLCEKPFLTLEDLQAHVESH</sequence>
<keyword evidence="5 10" id="KW-0862">Zinc</keyword>
<organism evidence="15">
    <name type="scientific">Neodiprion lecontei</name>
    <name type="common">Redheaded pine sawfly</name>
    <dbReference type="NCBI Taxonomy" id="441921"/>
    <lineage>
        <taxon>Eukaryota</taxon>
        <taxon>Metazoa</taxon>
        <taxon>Ecdysozoa</taxon>
        <taxon>Arthropoda</taxon>
        <taxon>Hexapoda</taxon>
        <taxon>Insecta</taxon>
        <taxon>Pterygota</taxon>
        <taxon>Neoptera</taxon>
        <taxon>Endopterygota</taxon>
        <taxon>Hymenoptera</taxon>
        <taxon>Tenthredinoidea</taxon>
        <taxon>Diprionidae</taxon>
        <taxon>Diprioninae</taxon>
        <taxon>Neodiprion</taxon>
    </lineage>
</organism>
<proteinExistence type="inferred from homology"/>
<dbReference type="PANTHER" id="PTHR24388">
    <property type="entry name" value="ZINC FINGER PROTEIN"/>
    <property type="match status" value="1"/>
</dbReference>
<feature type="domain" description="C2H2-type" evidence="12">
    <location>
        <begin position="1009"/>
        <end position="1036"/>
    </location>
</feature>
<keyword evidence="2 10" id="KW-0479">Metal-binding</keyword>
<name>A0A6J0C6V9_NEOLC</name>
<dbReference type="SUPFAM" id="SSF57667">
    <property type="entry name" value="beta-beta-alpha zinc fingers"/>
    <property type="match status" value="3"/>
</dbReference>
<evidence type="ECO:0000256" key="6">
    <source>
        <dbReference type="ARBA" id="ARBA00023125"/>
    </source>
</evidence>
<keyword evidence="7" id="KW-0539">Nucleus</keyword>
<dbReference type="Gene3D" id="3.40.1800.20">
    <property type="match status" value="1"/>
</dbReference>
<feature type="domain" description="C2H2-type" evidence="12">
    <location>
        <begin position="960"/>
        <end position="987"/>
    </location>
</feature>
<dbReference type="PROSITE" id="PS00028">
    <property type="entry name" value="ZINC_FINGER_C2H2_1"/>
    <property type="match status" value="7"/>
</dbReference>
<evidence type="ECO:0000256" key="10">
    <source>
        <dbReference type="PROSITE-ProRule" id="PRU01263"/>
    </source>
</evidence>
<feature type="region of interest" description="Disordered" evidence="11">
    <location>
        <begin position="615"/>
        <end position="640"/>
    </location>
</feature>
<feature type="region of interest" description="Disordered" evidence="11">
    <location>
        <begin position="654"/>
        <end position="698"/>
    </location>
</feature>
<dbReference type="SMART" id="SM00868">
    <property type="entry name" value="zf-AD"/>
    <property type="match status" value="1"/>
</dbReference>
<feature type="binding site" evidence="10">
    <location>
        <position position="61"/>
    </location>
    <ligand>
        <name>Zn(2+)</name>
        <dbReference type="ChEBI" id="CHEBI:29105"/>
    </ligand>
</feature>
<evidence type="ECO:0000256" key="3">
    <source>
        <dbReference type="ARBA" id="ARBA00022737"/>
    </source>
</evidence>
<dbReference type="PROSITE" id="PS50157">
    <property type="entry name" value="ZINC_FINGER_C2H2_2"/>
    <property type="match status" value="6"/>
</dbReference>
<feature type="compositionally biased region" description="Polar residues" evidence="11">
    <location>
        <begin position="109"/>
        <end position="119"/>
    </location>
</feature>
<feature type="compositionally biased region" description="Polar residues" evidence="11">
    <location>
        <begin position="329"/>
        <end position="343"/>
    </location>
</feature>
<feature type="binding site" evidence="10">
    <location>
        <position position="17"/>
    </location>
    <ligand>
        <name>Zn(2+)</name>
        <dbReference type="ChEBI" id="CHEBI:29105"/>
    </ligand>
</feature>
<evidence type="ECO:0000256" key="8">
    <source>
        <dbReference type="ARBA" id="ARBA00037948"/>
    </source>
</evidence>
<keyword evidence="14" id="KW-1185">Reference proteome</keyword>
<dbReference type="KEGG" id="nlo:107225948"/>
<feature type="binding site" evidence="10">
    <location>
        <position position="14"/>
    </location>
    <ligand>
        <name>Zn(2+)</name>
        <dbReference type="ChEBI" id="CHEBI:29105"/>
    </ligand>
</feature>
<gene>
    <name evidence="15" type="primary">LOC107225948</name>
</gene>
<dbReference type="SUPFAM" id="SSF57716">
    <property type="entry name" value="Glucocorticoid receptor-like (DNA-binding domain)"/>
    <property type="match status" value="1"/>
</dbReference>
<feature type="domain" description="C2H2-type" evidence="12">
    <location>
        <begin position="1081"/>
        <end position="1103"/>
    </location>
</feature>
<evidence type="ECO:0000256" key="9">
    <source>
        <dbReference type="PROSITE-ProRule" id="PRU00042"/>
    </source>
</evidence>
<dbReference type="InterPro" id="IPR013087">
    <property type="entry name" value="Znf_C2H2_type"/>
</dbReference>
<evidence type="ECO:0000256" key="4">
    <source>
        <dbReference type="ARBA" id="ARBA00022771"/>
    </source>
</evidence>
<evidence type="ECO:0000259" key="13">
    <source>
        <dbReference type="PROSITE" id="PS51915"/>
    </source>
</evidence>
<dbReference type="InterPro" id="IPR036236">
    <property type="entry name" value="Znf_C2H2_sf"/>
</dbReference>
<comment type="subcellular location">
    <subcellularLocation>
        <location evidence="1">Nucleus</location>
    </subcellularLocation>
</comment>
<feature type="region of interest" description="Disordered" evidence="11">
    <location>
        <begin position="153"/>
        <end position="200"/>
    </location>
</feature>
<evidence type="ECO:0000256" key="11">
    <source>
        <dbReference type="SAM" id="MobiDB-lite"/>
    </source>
</evidence>
<dbReference type="PANTHER" id="PTHR24388:SF54">
    <property type="entry name" value="PROTEIN ESCARGOT"/>
    <property type="match status" value="1"/>
</dbReference>
<dbReference type="Proteomes" id="UP000829291">
    <property type="component" value="Chromosome 6"/>
</dbReference>
<dbReference type="OrthoDB" id="3437960at2759"/>
<evidence type="ECO:0000256" key="7">
    <source>
        <dbReference type="ARBA" id="ARBA00023242"/>
    </source>
</evidence>
<evidence type="ECO:0000256" key="1">
    <source>
        <dbReference type="ARBA" id="ARBA00004123"/>
    </source>
</evidence>
<dbReference type="Pfam" id="PF07776">
    <property type="entry name" value="zf-AD"/>
    <property type="match status" value="1"/>
</dbReference>